<feature type="region of interest" description="Disordered" evidence="1">
    <location>
        <begin position="1"/>
        <end position="35"/>
    </location>
</feature>
<dbReference type="EMBL" id="NAJQ01000072">
    <property type="protein sequence ID" value="TKA80308.1"/>
    <property type="molecule type" value="Genomic_DNA"/>
</dbReference>
<feature type="domain" description="DUF2293" evidence="2">
    <location>
        <begin position="185"/>
        <end position="268"/>
    </location>
</feature>
<proteinExistence type="predicted"/>
<dbReference type="Pfam" id="PF10056">
    <property type="entry name" value="DUF2293"/>
    <property type="match status" value="1"/>
</dbReference>
<evidence type="ECO:0000313" key="3">
    <source>
        <dbReference type="EMBL" id="TKA80308.1"/>
    </source>
</evidence>
<evidence type="ECO:0000256" key="1">
    <source>
        <dbReference type="SAM" id="MobiDB-lite"/>
    </source>
</evidence>
<dbReference type="Proteomes" id="UP000309340">
    <property type="component" value="Unassembled WGS sequence"/>
</dbReference>
<reference evidence="3 4" key="1">
    <citation type="submission" date="2017-03" db="EMBL/GenBank/DDBJ databases">
        <title>Genomes of endolithic fungi from Antarctica.</title>
        <authorList>
            <person name="Coleine C."/>
            <person name="Masonjones S."/>
            <person name="Stajich J.E."/>
        </authorList>
    </citation>
    <scope>NUCLEOTIDE SEQUENCE [LARGE SCALE GENOMIC DNA]</scope>
    <source>
        <strain evidence="3 4">CCFEE 5184</strain>
    </source>
</reference>
<gene>
    <name evidence="3" type="ORF">B0A55_02214</name>
</gene>
<keyword evidence="4" id="KW-1185">Reference proteome</keyword>
<evidence type="ECO:0000259" key="2">
    <source>
        <dbReference type="Pfam" id="PF10056"/>
    </source>
</evidence>
<accession>A0A4U0XWP2</accession>
<sequence length="784" mass="87036">MAPLTNGTSRAASARTSRAGSSARDIIKKRDKPYKTEHHRILAKKRKLNLQTTYRQNMPPGYTFLPVGTPDLAERCKEISRMKDVPVNVVNAKPISKNAVDPGHVSHHIARIGYHFRADVVDEAREQLGYVFYRGNFVKEMDLQRQRQQAAQDSAVARAFERQGVPSDRLRQKSQLETPDKVRAAIKELFPKIPDYDLDEIVRHAWQEGSCRVGTNSRLELPRRVQLATIARIRHMYTDYDQLLRAFEWKDARDMVEPGCLQKLIEWRGEHDNQDDDELEEIVRETIVIDDDDDVPAEGVSSAEDTSVIEIDSGSEASVEIIHHDAANQDFGAESADERSRHRIDRFRPRQHQQDLRHAIAKQKIGAARERIRTEIPARYYVPPAREALLTANDGREAGRINVQPNANGQYPTEIIVDGQRMRLVSGSSDLRRADCFYFALGSVAVCSMIRSAYVTQMPPQITQTDPQAQPYFHLPPARNEARDQPYGMPGAMPAAQYRPLVVPARGPHVRDTIDPPVASIERDDLYAPPESRRVLAASSHPATPDNGRGVKRRGEDLYRLTPPVYEQRPSQAQYARVSRPLPPGAEVIDLLSPVRLGRGSRTSPMVLSEELEHDAGRSAYPYNGGAIHTRPLAQPVTYPSRPESPSFGRPAEPPPLSYSADYTGDPRHQLGPRPEPIRFVQMQPTTRPHVDHSRASPNGPAYAAGPLEGYARAPYASIPVAQPAGAAGSYQQPSHYAAQPIHGAPAPVQQAYTGVPTHALPAAGPGYAGYETAPGYAAARNDG</sequence>
<dbReference type="PANTHER" id="PTHR38113:SF1">
    <property type="entry name" value="DUF2293 DOMAIN-CONTAINING PROTEIN"/>
    <property type="match status" value="1"/>
</dbReference>
<feature type="region of interest" description="Disordered" evidence="1">
    <location>
        <begin position="625"/>
        <end position="675"/>
    </location>
</feature>
<feature type="compositionally biased region" description="Basic and acidic residues" evidence="1">
    <location>
        <begin position="25"/>
        <end position="35"/>
    </location>
</feature>
<dbReference type="AlphaFoldDB" id="A0A4U0XWP2"/>
<organism evidence="3 4">
    <name type="scientific">Friedmanniomyces simplex</name>
    <dbReference type="NCBI Taxonomy" id="329884"/>
    <lineage>
        <taxon>Eukaryota</taxon>
        <taxon>Fungi</taxon>
        <taxon>Dikarya</taxon>
        <taxon>Ascomycota</taxon>
        <taxon>Pezizomycotina</taxon>
        <taxon>Dothideomycetes</taxon>
        <taxon>Dothideomycetidae</taxon>
        <taxon>Mycosphaerellales</taxon>
        <taxon>Teratosphaeriaceae</taxon>
        <taxon>Friedmanniomyces</taxon>
    </lineage>
</organism>
<dbReference type="OrthoDB" id="5288828at2759"/>
<feature type="compositionally biased region" description="Low complexity" evidence="1">
    <location>
        <begin position="7"/>
        <end position="24"/>
    </location>
</feature>
<evidence type="ECO:0000313" key="4">
    <source>
        <dbReference type="Proteomes" id="UP000309340"/>
    </source>
</evidence>
<feature type="region of interest" description="Disordered" evidence="1">
    <location>
        <begin position="536"/>
        <end position="556"/>
    </location>
</feature>
<dbReference type="PANTHER" id="PTHR38113">
    <property type="match status" value="1"/>
</dbReference>
<dbReference type="InterPro" id="IPR018744">
    <property type="entry name" value="DUF2293"/>
</dbReference>
<name>A0A4U0XWP2_9PEZI</name>
<protein>
    <recommendedName>
        <fullName evidence="2">DUF2293 domain-containing protein</fullName>
    </recommendedName>
</protein>
<comment type="caution">
    <text evidence="3">The sequence shown here is derived from an EMBL/GenBank/DDBJ whole genome shotgun (WGS) entry which is preliminary data.</text>
</comment>